<dbReference type="STRING" id="3218.A0A2K1KBX1"/>
<sequence>MGEQRSQKHKDEDCANSSVEAFHEEWGITQLASGVVKLSNGTELQLFPASDTLHKHIMNSTRRILGDFRQCSPCTCCDRSRRWCLPTVCCYNIRCGVRGLPFGLCSFVPISCTCFGCRS</sequence>
<dbReference type="PANTHER" id="PTHR33786">
    <property type="entry name" value="UBIQUITIN CARBOXYL-TERMINAL HYDROLASE"/>
    <property type="match status" value="1"/>
</dbReference>
<reference evidence="2 4" key="2">
    <citation type="journal article" date="2018" name="Plant J.">
        <title>The Physcomitrella patens chromosome-scale assembly reveals moss genome structure and evolution.</title>
        <authorList>
            <person name="Lang D."/>
            <person name="Ullrich K.K."/>
            <person name="Murat F."/>
            <person name="Fuchs J."/>
            <person name="Jenkins J."/>
            <person name="Haas F.B."/>
            <person name="Piednoel M."/>
            <person name="Gundlach H."/>
            <person name="Van Bel M."/>
            <person name="Meyberg R."/>
            <person name="Vives C."/>
            <person name="Morata J."/>
            <person name="Symeonidi A."/>
            <person name="Hiss M."/>
            <person name="Muchero W."/>
            <person name="Kamisugi Y."/>
            <person name="Saleh O."/>
            <person name="Blanc G."/>
            <person name="Decker E.L."/>
            <person name="van Gessel N."/>
            <person name="Grimwood J."/>
            <person name="Hayes R.D."/>
            <person name="Graham S.W."/>
            <person name="Gunter L.E."/>
            <person name="McDaniel S.F."/>
            <person name="Hoernstein S.N.W."/>
            <person name="Larsson A."/>
            <person name="Li F.W."/>
            <person name="Perroud P.F."/>
            <person name="Phillips J."/>
            <person name="Ranjan P."/>
            <person name="Rokshar D.S."/>
            <person name="Rothfels C.J."/>
            <person name="Schneider L."/>
            <person name="Shu S."/>
            <person name="Stevenson D.W."/>
            <person name="Thummler F."/>
            <person name="Tillich M."/>
            <person name="Villarreal Aguilar J.C."/>
            <person name="Widiez T."/>
            <person name="Wong G.K."/>
            <person name="Wymore A."/>
            <person name="Zhang Y."/>
            <person name="Zimmer A.D."/>
            <person name="Quatrano R.S."/>
            <person name="Mayer K.F.X."/>
            <person name="Goodstein D."/>
            <person name="Casacuberta J.M."/>
            <person name="Vandepoele K."/>
            <person name="Reski R."/>
            <person name="Cuming A.C."/>
            <person name="Tuskan G.A."/>
            <person name="Maumus F."/>
            <person name="Salse J."/>
            <person name="Schmutz J."/>
            <person name="Rensing S.A."/>
        </authorList>
    </citation>
    <scope>NUCLEOTIDE SEQUENCE [LARGE SCALE GENOMIC DNA]</scope>
    <source>
        <strain evidence="3 4">cv. Gransden 2004</strain>
    </source>
</reference>
<dbReference type="Gramene" id="Pp3c7_16400V3.2">
    <property type="protein sequence ID" value="Pp3c7_16400V3.2"/>
    <property type="gene ID" value="Pp3c7_16400"/>
</dbReference>
<evidence type="ECO:0000313" key="2">
    <source>
        <dbReference type="EMBL" id="PNR51270.1"/>
    </source>
</evidence>
<dbReference type="Pfam" id="PF25268">
    <property type="entry name" value="DUF7866"/>
    <property type="match status" value="1"/>
</dbReference>
<evidence type="ECO:0000313" key="4">
    <source>
        <dbReference type="Proteomes" id="UP000006727"/>
    </source>
</evidence>
<dbReference type="AlphaFoldDB" id="A0A2K1KBX1"/>
<name>A0A2K1KBX1_PHYPA</name>
<organism evidence="2">
    <name type="scientific">Physcomitrium patens</name>
    <name type="common">Spreading-leaved earth moss</name>
    <name type="synonym">Physcomitrella patens</name>
    <dbReference type="NCBI Taxonomy" id="3218"/>
    <lineage>
        <taxon>Eukaryota</taxon>
        <taxon>Viridiplantae</taxon>
        <taxon>Streptophyta</taxon>
        <taxon>Embryophyta</taxon>
        <taxon>Bryophyta</taxon>
        <taxon>Bryophytina</taxon>
        <taxon>Bryopsida</taxon>
        <taxon>Funariidae</taxon>
        <taxon>Funariales</taxon>
        <taxon>Funariaceae</taxon>
        <taxon>Physcomitrium</taxon>
    </lineage>
</organism>
<dbReference type="Proteomes" id="UP000006727">
    <property type="component" value="Chromosome 7"/>
</dbReference>
<dbReference type="EMBL" id="ABEU02000007">
    <property type="protein sequence ID" value="PNR51270.1"/>
    <property type="molecule type" value="Genomic_DNA"/>
</dbReference>
<dbReference type="EnsemblPlants" id="Pp3c7_16400V3.1">
    <property type="protein sequence ID" value="Pp3c7_16400V3.1"/>
    <property type="gene ID" value="Pp3c7_16400"/>
</dbReference>
<protein>
    <recommendedName>
        <fullName evidence="1">DUF7866 domain-containing protein</fullName>
    </recommendedName>
</protein>
<accession>A0A2K1KBX1</accession>
<feature type="domain" description="DUF7866" evidence="1">
    <location>
        <begin position="67"/>
        <end position="118"/>
    </location>
</feature>
<dbReference type="PANTHER" id="PTHR33786:SF2">
    <property type="entry name" value="UBIQUITIN CARBOXYL-TERMINAL HYDROLASE"/>
    <property type="match status" value="1"/>
</dbReference>
<reference evidence="3" key="3">
    <citation type="submission" date="2020-12" db="UniProtKB">
        <authorList>
            <consortium name="EnsemblPlants"/>
        </authorList>
    </citation>
    <scope>IDENTIFICATION</scope>
</reference>
<dbReference type="PaxDb" id="3218-PP1S2_811V6.1"/>
<gene>
    <name evidence="3" type="primary">LOC112284402</name>
    <name evidence="2" type="ORF">PHYPA_010456</name>
</gene>
<evidence type="ECO:0000313" key="3">
    <source>
        <dbReference type="EnsemblPlants" id="Pp3c7_16400V3.1"/>
    </source>
</evidence>
<reference evidence="2 4" key="1">
    <citation type="journal article" date="2008" name="Science">
        <title>The Physcomitrella genome reveals evolutionary insights into the conquest of land by plants.</title>
        <authorList>
            <person name="Rensing S."/>
            <person name="Lang D."/>
            <person name="Zimmer A."/>
            <person name="Terry A."/>
            <person name="Salamov A."/>
            <person name="Shapiro H."/>
            <person name="Nishiyama T."/>
            <person name="Perroud P.-F."/>
            <person name="Lindquist E."/>
            <person name="Kamisugi Y."/>
            <person name="Tanahashi T."/>
            <person name="Sakakibara K."/>
            <person name="Fujita T."/>
            <person name="Oishi K."/>
            <person name="Shin-I T."/>
            <person name="Kuroki Y."/>
            <person name="Toyoda A."/>
            <person name="Suzuki Y."/>
            <person name="Hashimoto A."/>
            <person name="Yamaguchi K."/>
            <person name="Sugano A."/>
            <person name="Kohara Y."/>
            <person name="Fujiyama A."/>
            <person name="Anterola A."/>
            <person name="Aoki S."/>
            <person name="Ashton N."/>
            <person name="Barbazuk W.B."/>
            <person name="Barker E."/>
            <person name="Bennetzen J."/>
            <person name="Bezanilla M."/>
            <person name="Blankenship R."/>
            <person name="Cho S.H."/>
            <person name="Dutcher S."/>
            <person name="Estelle M."/>
            <person name="Fawcett J.A."/>
            <person name="Gundlach H."/>
            <person name="Hanada K."/>
            <person name="Heyl A."/>
            <person name="Hicks K.A."/>
            <person name="Hugh J."/>
            <person name="Lohr M."/>
            <person name="Mayer K."/>
            <person name="Melkozernov A."/>
            <person name="Murata T."/>
            <person name="Nelson D."/>
            <person name="Pils B."/>
            <person name="Prigge M."/>
            <person name="Reiss B."/>
            <person name="Renner T."/>
            <person name="Rombauts S."/>
            <person name="Rushton P."/>
            <person name="Sanderfoot A."/>
            <person name="Schween G."/>
            <person name="Shiu S.-H."/>
            <person name="Stueber K."/>
            <person name="Theodoulou F.L."/>
            <person name="Tu H."/>
            <person name="Van de Peer Y."/>
            <person name="Verrier P.J."/>
            <person name="Waters E."/>
            <person name="Wood A."/>
            <person name="Yang L."/>
            <person name="Cove D."/>
            <person name="Cuming A."/>
            <person name="Hasebe M."/>
            <person name="Lucas S."/>
            <person name="Mishler D.B."/>
            <person name="Reski R."/>
            <person name="Grigoriev I."/>
            <person name="Quatrano R.S."/>
            <person name="Boore J.L."/>
        </authorList>
    </citation>
    <scope>NUCLEOTIDE SEQUENCE [LARGE SCALE GENOMIC DNA]</scope>
    <source>
        <strain evidence="3 4">cv. Gransden 2004</strain>
    </source>
</reference>
<dbReference type="Gramene" id="Pp3c7_16400V3.1">
    <property type="protein sequence ID" value="Pp3c7_16400V3.1"/>
    <property type="gene ID" value="Pp3c7_16400"/>
</dbReference>
<evidence type="ECO:0000259" key="1">
    <source>
        <dbReference type="Pfam" id="PF25268"/>
    </source>
</evidence>
<dbReference type="InterPro" id="IPR057188">
    <property type="entry name" value="DUF7866"/>
</dbReference>
<dbReference type="EnsemblPlants" id="Pp3c7_16400V3.2">
    <property type="protein sequence ID" value="Pp3c7_16400V3.2"/>
    <property type="gene ID" value="Pp3c7_16400"/>
</dbReference>
<proteinExistence type="predicted"/>
<keyword evidence="4" id="KW-1185">Reference proteome</keyword>